<dbReference type="AlphaFoldDB" id="A0AAN7DSN4"/>
<evidence type="ECO:0000256" key="1">
    <source>
        <dbReference type="ARBA" id="ARBA00022801"/>
    </source>
</evidence>
<dbReference type="InterPro" id="IPR000387">
    <property type="entry name" value="Tyr_Pase_dom"/>
</dbReference>
<dbReference type="GO" id="GO:0016791">
    <property type="term" value="F:phosphatase activity"/>
    <property type="evidence" value="ECO:0007669"/>
    <property type="project" value="UniProtKB-ARBA"/>
</dbReference>
<keyword evidence="5" id="KW-1185">Reference proteome</keyword>
<evidence type="ECO:0000256" key="2">
    <source>
        <dbReference type="SAM" id="MobiDB-lite"/>
    </source>
</evidence>
<dbReference type="Proteomes" id="UP001304243">
    <property type="component" value="Unassembled WGS sequence"/>
</dbReference>
<dbReference type="Pfam" id="PF22784">
    <property type="entry name" value="PTP-SAK"/>
    <property type="match status" value="1"/>
</dbReference>
<dbReference type="InterPro" id="IPR029021">
    <property type="entry name" value="Prot-tyrosine_phosphatase-like"/>
</dbReference>
<dbReference type="InterPro" id="IPR057023">
    <property type="entry name" value="PTP-SAK"/>
</dbReference>
<feature type="compositionally biased region" description="Low complexity" evidence="2">
    <location>
        <begin position="19"/>
        <end position="28"/>
    </location>
</feature>
<proteinExistence type="predicted"/>
<dbReference type="GeneID" id="89948023"/>
<dbReference type="Gene3D" id="3.90.190.10">
    <property type="entry name" value="Protein tyrosine phosphatase superfamily"/>
    <property type="match status" value="1"/>
</dbReference>
<keyword evidence="1" id="KW-0378">Hydrolase</keyword>
<reference evidence="4 5" key="1">
    <citation type="submission" date="2022-11" db="EMBL/GenBank/DDBJ databases">
        <title>Mucor velutinosus strain NIH1002 WGS.</title>
        <authorList>
            <person name="Subramanian P."/>
            <person name="Mullikin J.C."/>
            <person name="Segre J.A."/>
            <person name="Zelazny A.M."/>
        </authorList>
    </citation>
    <scope>NUCLEOTIDE SEQUENCE [LARGE SCALE GENOMIC DNA]</scope>
    <source>
        <strain evidence="4 5">NIH1002</strain>
    </source>
</reference>
<sequence>MQNTPAMYTTDQSTFNPMQQQQSVTAASTSTLPVLVTSDVNPTSMSNPAEAPPPLIKQPKTSTSHPINISWIVPGNILSYLSVAPFPKGFDLYDFLNPVTRGEWLKFDDQQYQKFQHLQQSRQLRGNLCLSSCPGKKVRLSGPVRGRAAINRDLDQDFERMKGYGITMLVCCLDDTELEFLGAPWPKYEKAALAHDMKIIRLPMIEGGCPKTLSEVRNAVLQVNKEIHNGNNVLAHCRGGVGRAGLFAGCWLLENLLCRSVERTVHILRERRSSKAIETYAQAEYLIRYSMALNHRLGLPFRATTTTDLSRDIPFESESGSPSIPFIAKLENLVLVDPALIQDDLLPVDDETTLDETLSSTAATTPPPRPSPLQPHITATATAHHQAPELCTTQYQSF</sequence>
<evidence type="ECO:0000313" key="5">
    <source>
        <dbReference type="Proteomes" id="UP001304243"/>
    </source>
</evidence>
<name>A0AAN7DSN4_9FUNG</name>
<dbReference type="RefSeq" id="XP_064688466.1">
    <property type="nucleotide sequence ID" value="XM_064823641.1"/>
</dbReference>
<feature type="compositionally biased region" description="Polar residues" evidence="2">
    <location>
        <begin position="1"/>
        <end position="18"/>
    </location>
</feature>
<comment type="caution">
    <text evidence="4">The sequence shown here is derived from an EMBL/GenBank/DDBJ whole genome shotgun (WGS) entry which is preliminary data.</text>
</comment>
<feature type="region of interest" description="Disordered" evidence="2">
    <location>
        <begin position="1"/>
        <end position="28"/>
    </location>
</feature>
<evidence type="ECO:0000313" key="4">
    <source>
        <dbReference type="EMBL" id="KAK4521800.1"/>
    </source>
</evidence>
<dbReference type="EMBL" id="JASEJX010000001">
    <property type="protein sequence ID" value="KAK4521800.1"/>
    <property type="molecule type" value="Genomic_DNA"/>
</dbReference>
<evidence type="ECO:0000259" key="3">
    <source>
        <dbReference type="PROSITE" id="PS50056"/>
    </source>
</evidence>
<feature type="region of interest" description="Disordered" evidence="2">
    <location>
        <begin position="40"/>
        <end position="61"/>
    </location>
</feature>
<dbReference type="InterPro" id="IPR003595">
    <property type="entry name" value="Tyr_Pase_cat"/>
</dbReference>
<dbReference type="InterPro" id="IPR050561">
    <property type="entry name" value="PTP"/>
</dbReference>
<organism evidence="4 5">
    <name type="scientific">Mucor velutinosus</name>
    <dbReference type="NCBI Taxonomy" id="708070"/>
    <lineage>
        <taxon>Eukaryota</taxon>
        <taxon>Fungi</taxon>
        <taxon>Fungi incertae sedis</taxon>
        <taxon>Mucoromycota</taxon>
        <taxon>Mucoromycotina</taxon>
        <taxon>Mucoromycetes</taxon>
        <taxon>Mucorales</taxon>
        <taxon>Mucorineae</taxon>
        <taxon>Mucoraceae</taxon>
        <taxon>Mucor</taxon>
    </lineage>
</organism>
<gene>
    <name evidence="4" type="ORF">ATC70_004337</name>
</gene>
<protein>
    <recommendedName>
        <fullName evidence="3">Tyrosine specific protein phosphatases domain-containing protein</fullName>
    </recommendedName>
</protein>
<feature type="domain" description="Tyrosine specific protein phosphatases" evidence="3">
    <location>
        <begin position="214"/>
        <end position="272"/>
    </location>
</feature>
<dbReference type="SUPFAM" id="SSF52799">
    <property type="entry name" value="(Phosphotyrosine protein) phosphatases II"/>
    <property type="match status" value="1"/>
</dbReference>
<dbReference type="PROSITE" id="PS50056">
    <property type="entry name" value="TYR_PHOSPHATASE_2"/>
    <property type="match status" value="1"/>
</dbReference>
<dbReference type="PANTHER" id="PTHR23339">
    <property type="entry name" value="TYROSINE SPECIFIC PROTEIN PHOSPHATASE AND DUAL SPECIFICITY PROTEIN PHOSPHATASE"/>
    <property type="match status" value="1"/>
</dbReference>
<accession>A0AAN7DSN4</accession>
<dbReference type="SMART" id="SM00404">
    <property type="entry name" value="PTPc_motif"/>
    <property type="match status" value="1"/>
</dbReference>